<gene>
    <name evidence="6" type="ORF">FD21_GL001887</name>
</gene>
<keyword evidence="3 5" id="KW-1133">Transmembrane helix</keyword>
<accession>A0A0R2CNA8</accession>
<dbReference type="OrthoDB" id="2299782at2"/>
<feature type="transmembrane region" description="Helical" evidence="5">
    <location>
        <begin position="12"/>
        <end position="35"/>
    </location>
</feature>
<keyword evidence="4 5" id="KW-0472">Membrane</keyword>
<feature type="transmembrane region" description="Helical" evidence="5">
    <location>
        <begin position="72"/>
        <end position="91"/>
    </location>
</feature>
<name>A0A0R2CNA8_9LACO</name>
<organism evidence="6 7">
    <name type="scientific">Liquorilactobacillus vini DSM 20605</name>
    <dbReference type="NCBI Taxonomy" id="1133569"/>
    <lineage>
        <taxon>Bacteria</taxon>
        <taxon>Bacillati</taxon>
        <taxon>Bacillota</taxon>
        <taxon>Bacilli</taxon>
        <taxon>Lactobacillales</taxon>
        <taxon>Lactobacillaceae</taxon>
        <taxon>Liquorilactobacillus</taxon>
    </lineage>
</organism>
<evidence type="ECO:0000256" key="5">
    <source>
        <dbReference type="SAM" id="Phobius"/>
    </source>
</evidence>
<dbReference type="Pfam" id="PF07457">
    <property type="entry name" value="DUF1516"/>
    <property type="match status" value="1"/>
</dbReference>
<keyword evidence="7" id="KW-1185">Reference proteome</keyword>
<feature type="transmembrane region" description="Helical" evidence="5">
    <location>
        <begin position="103"/>
        <end position="126"/>
    </location>
</feature>
<evidence type="ECO:0000256" key="3">
    <source>
        <dbReference type="ARBA" id="ARBA00022989"/>
    </source>
</evidence>
<dbReference type="Proteomes" id="UP000051576">
    <property type="component" value="Unassembled WGS sequence"/>
</dbReference>
<protein>
    <submittedName>
        <fullName evidence="6">Uncharacterized protein</fullName>
    </submittedName>
</protein>
<dbReference type="AlphaFoldDB" id="A0A0R2CNA8"/>
<proteinExistence type="predicted"/>
<dbReference type="PATRIC" id="fig|1133569.4.peg.2042"/>
<feature type="transmembrane region" description="Helical" evidence="5">
    <location>
        <begin position="47"/>
        <end position="66"/>
    </location>
</feature>
<comment type="caution">
    <text evidence="6">The sequence shown here is derived from an EMBL/GenBank/DDBJ whole genome shotgun (WGS) entry which is preliminary data.</text>
</comment>
<evidence type="ECO:0000256" key="2">
    <source>
        <dbReference type="ARBA" id="ARBA00022692"/>
    </source>
</evidence>
<sequence length="129" mass="14140">MDLNLHNLEEILMIWLWLHLLAAVILFGVILITVIKKKALATVVMTARIDYLIAIISGIMLFDYAWSKSPVLAVLKALAALVVIGLCEILFKRVSQLTGLGRGLILMSVIVLIIFGLLLSAGYPLISLV</sequence>
<dbReference type="InterPro" id="IPR010899">
    <property type="entry name" value="UPF0344"/>
</dbReference>
<evidence type="ECO:0000256" key="1">
    <source>
        <dbReference type="ARBA" id="ARBA00022475"/>
    </source>
</evidence>
<evidence type="ECO:0000313" key="7">
    <source>
        <dbReference type="Proteomes" id="UP000051576"/>
    </source>
</evidence>
<evidence type="ECO:0000256" key="4">
    <source>
        <dbReference type="ARBA" id="ARBA00023136"/>
    </source>
</evidence>
<evidence type="ECO:0000313" key="6">
    <source>
        <dbReference type="EMBL" id="KRM89315.1"/>
    </source>
</evidence>
<dbReference type="EMBL" id="AYYX01000007">
    <property type="protein sequence ID" value="KRM89315.1"/>
    <property type="molecule type" value="Genomic_DNA"/>
</dbReference>
<reference evidence="6 7" key="1">
    <citation type="journal article" date="2015" name="Genome Announc.">
        <title>Expanding the biotechnology potential of lactobacilli through comparative genomics of 213 strains and associated genera.</title>
        <authorList>
            <person name="Sun Z."/>
            <person name="Harris H.M."/>
            <person name="McCann A."/>
            <person name="Guo C."/>
            <person name="Argimon S."/>
            <person name="Zhang W."/>
            <person name="Yang X."/>
            <person name="Jeffery I.B."/>
            <person name="Cooney J.C."/>
            <person name="Kagawa T.F."/>
            <person name="Liu W."/>
            <person name="Song Y."/>
            <person name="Salvetti E."/>
            <person name="Wrobel A."/>
            <person name="Rasinkangas P."/>
            <person name="Parkhill J."/>
            <person name="Rea M.C."/>
            <person name="O'Sullivan O."/>
            <person name="Ritari J."/>
            <person name="Douillard F.P."/>
            <person name="Paul Ross R."/>
            <person name="Yang R."/>
            <person name="Briner A.E."/>
            <person name="Felis G.E."/>
            <person name="de Vos W.M."/>
            <person name="Barrangou R."/>
            <person name="Klaenhammer T.R."/>
            <person name="Caufield P.W."/>
            <person name="Cui Y."/>
            <person name="Zhang H."/>
            <person name="O'Toole P.W."/>
        </authorList>
    </citation>
    <scope>NUCLEOTIDE SEQUENCE [LARGE SCALE GENOMIC DNA]</scope>
    <source>
        <strain evidence="6 7">DSM 20605</strain>
    </source>
</reference>
<dbReference type="STRING" id="1133569.FD21_GL001887"/>
<keyword evidence="2 5" id="KW-0812">Transmembrane</keyword>
<keyword evidence="1" id="KW-1003">Cell membrane</keyword>